<dbReference type="Proteomes" id="UP001501447">
    <property type="component" value="Unassembled WGS sequence"/>
</dbReference>
<protein>
    <submittedName>
        <fullName evidence="2">Uncharacterized protein</fullName>
    </submittedName>
</protein>
<gene>
    <name evidence="2" type="ORF">GCM10009863_52670</name>
</gene>
<reference evidence="2 3" key="1">
    <citation type="journal article" date="2019" name="Int. J. Syst. Evol. Microbiol.">
        <title>The Global Catalogue of Microorganisms (GCM) 10K type strain sequencing project: providing services to taxonomists for standard genome sequencing and annotation.</title>
        <authorList>
            <consortium name="The Broad Institute Genomics Platform"/>
            <consortium name="The Broad Institute Genome Sequencing Center for Infectious Disease"/>
            <person name="Wu L."/>
            <person name="Ma J."/>
        </authorList>
    </citation>
    <scope>NUCLEOTIDE SEQUENCE [LARGE SCALE GENOMIC DNA]</scope>
    <source>
        <strain evidence="2 3">JCM 16373</strain>
    </source>
</reference>
<comment type="caution">
    <text evidence="2">The sequence shown here is derived from an EMBL/GenBank/DDBJ whole genome shotgun (WGS) entry which is preliminary data.</text>
</comment>
<name>A0ABN3QMY7_9ACTN</name>
<keyword evidence="3" id="KW-1185">Reference proteome</keyword>
<evidence type="ECO:0000313" key="2">
    <source>
        <dbReference type="EMBL" id="GAA2630584.1"/>
    </source>
</evidence>
<accession>A0ABN3QMY7</accession>
<dbReference type="EMBL" id="BAAARJ010000019">
    <property type="protein sequence ID" value="GAA2630584.1"/>
    <property type="molecule type" value="Genomic_DNA"/>
</dbReference>
<evidence type="ECO:0000313" key="3">
    <source>
        <dbReference type="Proteomes" id="UP001501447"/>
    </source>
</evidence>
<organism evidence="2 3">
    <name type="scientific">Streptomyces axinellae</name>
    <dbReference type="NCBI Taxonomy" id="552788"/>
    <lineage>
        <taxon>Bacteria</taxon>
        <taxon>Bacillati</taxon>
        <taxon>Actinomycetota</taxon>
        <taxon>Actinomycetes</taxon>
        <taxon>Kitasatosporales</taxon>
        <taxon>Streptomycetaceae</taxon>
        <taxon>Streptomyces</taxon>
    </lineage>
</organism>
<sequence length="116" mass="12321">MSSSVATGNPHTVCDPLTSESACVPGEFARSHAYARPRASRTGGAGPQDCEAGHSRAPLLGLSDRLAGAAPRTLGPGWGHWTMERRRYRTPPHRTQQPPPLRTAYGSFQCVRAAAG</sequence>
<proteinExistence type="predicted"/>
<evidence type="ECO:0000256" key="1">
    <source>
        <dbReference type="SAM" id="MobiDB-lite"/>
    </source>
</evidence>
<feature type="region of interest" description="Disordered" evidence="1">
    <location>
        <begin position="33"/>
        <end position="55"/>
    </location>
</feature>